<gene>
    <name evidence="2" type="ORF">PENSUB_4284</name>
</gene>
<feature type="domain" description="F-box" evidence="1">
    <location>
        <begin position="5"/>
        <end position="38"/>
    </location>
</feature>
<dbReference type="SUPFAM" id="SSF81383">
    <property type="entry name" value="F-box domain"/>
    <property type="match status" value="1"/>
</dbReference>
<dbReference type="AlphaFoldDB" id="A0A1Q5UCR8"/>
<comment type="caution">
    <text evidence="2">The sequence shown here is derived from an EMBL/GenBank/DDBJ whole genome shotgun (WGS) entry which is preliminary data.</text>
</comment>
<evidence type="ECO:0000313" key="2">
    <source>
        <dbReference type="EMBL" id="OKP10288.1"/>
    </source>
</evidence>
<protein>
    <recommendedName>
        <fullName evidence="1">F-box domain-containing protein</fullName>
    </recommendedName>
</protein>
<organism evidence="2 3">
    <name type="scientific">Penicillium subrubescens</name>
    <dbReference type="NCBI Taxonomy" id="1316194"/>
    <lineage>
        <taxon>Eukaryota</taxon>
        <taxon>Fungi</taxon>
        <taxon>Dikarya</taxon>
        <taxon>Ascomycota</taxon>
        <taxon>Pezizomycotina</taxon>
        <taxon>Eurotiomycetes</taxon>
        <taxon>Eurotiomycetidae</taxon>
        <taxon>Eurotiales</taxon>
        <taxon>Aspergillaceae</taxon>
        <taxon>Penicillium</taxon>
    </lineage>
</organism>
<dbReference type="InterPro" id="IPR001810">
    <property type="entry name" value="F-box_dom"/>
</dbReference>
<evidence type="ECO:0000259" key="1">
    <source>
        <dbReference type="Pfam" id="PF00646"/>
    </source>
</evidence>
<keyword evidence="3" id="KW-1185">Reference proteome</keyword>
<dbReference type="InterPro" id="IPR036047">
    <property type="entry name" value="F-box-like_dom_sf"/>
</dbReference>
<proteinExistence type="predicted"/>
<dbReference type="EMBL" id="MNBE01000366">
    <property type="protein sequence ID" value="OKP10288.1"/>
    <property type="molecule type" value="Genomic_DNA"/>
</dbReference>
<evidence type="ECO:0000313" key="3">
    <source>
        <dbReference type="Proteomes" id="UP000186955"/>
    </source>
</evidence>
<reference evidence="2 3" key="1">
    <citation type="submission" date="2016-10" db="EMBL/GenBank/DDBJ databases">
        <title>Genome sequence of the ascomycete fungus Penicillium subrubescens.</title>
        <authorList>
            <person name="De Vries R.P."/>
            <person name="Peng M."/>
            <person name="Dilokpimol A."/>
            <person name="Hilden K."/>
            <person name="Makela M.R."/>
            <person name="Grigoriev I."/>
            <person name="Riley R."/>
            <person name="Granchi Z."/>
        </authorList>
    </citation>
    <scope>NUCLEOTIDE SEQUENCE [LARGE SCALE GENOMIC DNA]</scope>
    <source>
        <strain evidence="2 3">CBS 132785</strain>
    </source>
</reference>
<accession>A0A1Q5UCR8</accession>
<sequence>MECISAEIMSMIMENLDLQSLISLCLVSKCFRDFARPLVFKTVKVSSSHPDIRKRLGLLWEAISSSSPLTKLIKTFMLNEWGLDHALYEKVSHFAHRLKPILPMTALNLRYLCLPIDKFTLLSLQGLQFPNLHEFWGEEHPDFRSDGDELFKLRPFKFAPSISALHLKGFRSAGAIELSKIEVAASGVRE</sequence>
<name>A0A1Q5UCR8_9EURO</name>
<dbReference type="Pfam" id="PF00646">
    <property type="entry name" value="F-box"/>
    <property type="match status" value="1"/>
</dbReference>
<dbReference type="Proteomes" id="UP000186955">
    <property type="component" value="Unassembled WGS sequence"/>
</dbReference>